<keyword evidence="13" id="KW-0175">Coiled coil</keyword>
<comment type="similarity">
    <text evidence="4">Belongs to the JHDM3 histone demethylase family.</text>
</comment>
<evidence type="ECO:0000256" key="2">
    <source>
        <dbReference type="ARBA" id="ARBA00004123"/>
    </source>
</evidence>
<feature type="domain" description="JmjN" evidence="19">
    <location>
        <begin position="17"/>
        <end position="59"/>
    </location>
</feature>
<feature type="domain" description="JmjC" evidence="20">
    <location>
        <begin position="147"/>
        <end position="313"/>
    </location>
</feature>
<evidence type="ECO:0000256" key="17">
    <source>
        <dbReference type="ARBA" id="ARBA00053408"/>
    </source>
</evidence>
<keyword evidence="9" id="KW-0223">Dioxygenase</keyword>
<dbReference type="GO" id="GO:0000785">
    <property type="term" value="C:chromatin"/>
    <property type="evidence" value="ECO:0007669"/>
    <property type="project" value="TreeGrafter"/>
</dbReference>
<dbReference type="GO" id="GO:0010468">
    <property type="term" value="P:regulation of gene expression"/>
    <property type="evidence" value="ECO:0007669"/>
    <property type="project" value="TreeGrafter"/>
</dbReference>
<evidence type="ECO:0000256" key="11">
    <source>
        <dbReference type="ARBA" id="ARBA00023004"/>
    </source>
</evidence>
<dbReference type="KEGG" id="bany:112051136"/>
<evidence type="ECO:0000259" key="20">
    <source>
        <dbReference type="PROSITE" id="PS51184"/>
    </source>
</evidence>
<evidence type="ECO:0000256" key="9">
    <source>
        <dbReference type="ARBA" id="ARBA00022964"/>
    </source>
</evidence>
<feature type="compositionally biased region" description="Basic and acidic residues" evidence="18">
    <location>
        <begin position="503"/>
        <end position="532"/>
    </location>
</feature>
<dbReference type="GO" id="GO:0048512">
    <property type="term" value="P:circadian behavior"/>
    <property type="evidence" value="ECO:0007669"/>
    <property type="project" value="UniProtKB-ARBA"/>
</dbReference>
<comment type="similarity">
    <text evidence="3">Belongs to the Mediator complex subunit 28 family.</text>
</comment>
<dbReference type="Pfam" id="PF11594">
    <property type="entry name" value="Med28"/>
    <property type="match status" value="1"/>
</dbReference>
<comment type="catalytic activity">
    <reaction evidence="16">
        <text>N(6),N(6),N(6)-trimethyl-L-lysyl(9)-[histone H3] + 2 2-oxoglutarate + 2 O2 = N(6)-methyl-L-lysyl(9)-[histone H3] + 2 formaldehyde + 2 succinate + 2 CO2</text>
        <dbReference type="Rhea" id="RHEA:60200"/>
        <dbReference type="Rhea" id="RHEA-COMP:15538"/>
        <dbReference type="Rhea" id="RHEA-COMP:15542"/>
        <dbReference type="ChEBI" id="CHEBI:15379"/>
        <dbReference type="ChEBI" id="CHEBI:16526"/>
        <dbReference type="ChEBI" id="CHEBI:16810"/>
        <dbReference type="ChEBI" id="CHEBI:16842"/>
        <dbReference type="ChEBI" id="CHEBI:30031"/>
        <dbReference type="ChEBI" id="CHEBI:61929"/>
        <dbReference type="ChEBI" id="CHEBI:61961"/>
        <dbReference type="EC" id="1.14.11.66"/>
    </reaction>
</comment>
<evidence type="ECO:0000256" key="15">
    <source>
        <dbReference type="ARBA" id="ARBA00023242"/>
    </source>
</evidence>
<name>A0A6J1NK86_BICAN</name>
<dbReference type="RefSeq" id="XP_023945407.1">
    <property type="nucleotide sequence ID" value="XM_024089639.2"/>
</dbReference>
<evidence type="ECO:0000256" key="4">
    <source>
        <dbReference type="ARBA" id="ARBA00009711"/>
    </source>
</evidence>
<dbReference type="SMART" id="SM00558">
    <property type="entry name" value="JmjC"/>
    <property type="match status" value="1"/>
</dbReference>
<comment type="subcellular location">
    <subcellularLocation>
        <location evidence="2">Nucleus</location>
    </subcellularLocation>
</comment>
<evidence type="ECO:0000313" key="22">
    <source>
        <dbReference type="RefSeq" id="XP_023945407.1"/>
    </source>
</evidence>
<dbReference type="PROSITE" id="PS51184">
    <property type="entry name" value="JMJC"/>
    <property type="match status" value="1"/>
</dbReference>
<dbReference type="GeneID" id="112051136"/>
<evidence type="ECO:0000256" key="3">
    <source>
        <dbReference type="ARBA" id="ARBA00005571"/>
    </source>
</evidence>
<evidence type="ECO:0000256" key="1">
    <source>
        <dbReference type="ARBA" id="ARBA00001954"/>
    </source>
</evidence>
<proteinExistence type="inferred from homology"/>
<dbReference type="SMART" id="SM00545">
    <property type="entry name" value="JmjN"/>
    <property type="match status" value="1"/>
</dbReference>
<dbReference type="FunFam" id="2.60.120.650:FF:000048">
    <property type="entry name" value="Lysine-specific demethylase 4A"/>
    <property type="match status" value="1"/>
</dbReference>
<evidence type="ECO:0000259" key="19">
    <source>
        <dbReference type="PROSITE" id="PS51183"/>
    </source>
</evidence>
<gene>
    <name evidence="22" type="primary">LOC112051136</name>
</gene>
<dbReference type="InterPro" id="IPR021640">
    <property type="entry name" value="Mediator_Med28"/>
</dbReference>
<dbReference type="EC" id="1.14.11.66" evidence="5"/>
<dbReference type="Pfam" id="PF02375">
    <property type="entry name" value="JmjN"/>
    <property type="match status" value="1"/>
</dbReference>
<dbReference type="GO" id="GO:0140684">
    <property type="term" value="F:histone H3K9me2/H3K9me3 demethylase activity"/>
    <property type="evidence" value="ECO:0007669"/>
    <property type="project" value="UniProtKB-EC"/>
</dbReference>
<keyword evidence="7" id="KW-0862">Zinc</keyword>
<evidence type="ECO:0000256" key="16">
    <source>
        <dbReference type="ARBA" id="ARBA00049349"/>
    </source>
</evidence>
<keyword evidence="10" id="KW-0560">Oxidoreductase</keyword>
<dbReference type="Pfam" id="PF02373">
    <property type="entry name" value="JmjC"/>
    <property type="match status" value="1"/>
</dbReference>
<keyword evidence="8" id="KW-0156">Chromatin regulator</keyword>
<dbReference type="Proteomes" id="UP001652582">
    <property type="component" value="Chromosome 26"/>
</dbReference>
<feature type="compositionally biased region" description="Polar residues" evidence="18">
    <location>
        <begin position="702"/>
        <end position="720"/>
    </location>
</feature>
<dbReference type="InterPro" id="IPR003347">
    <property type="entry name" value="JmjC_dom"/>
</dbReference>
<keyword evidence="6" id="KW-0479">Metal-binding</keyword>
<keyword evidence="12" id="KW-0805">Transcription regulation</keyword>
<evidence type="ECO:0000256" key="6">
    <source>
        <dbReference type="ARBA" id="ARBA00022723"/>
    </source>
</evidence>
<evidence type="ECO:0000256" key="5">
    <source>
        <dbReference type="ARBA" id="ARBA00012900"/>
    </source>
</evidence>
<feature type="region of interest" description="Disordered" evidence="18">
    <location>
        <begin position="1030"/>
        <end position="1053"/>
    </location>
</feature>
<feature type="region of interest" description="Disordered" evidence="18">
    <location>
        <begin position="698"/>
        <end position="722"/>
    </location>
</feature>
<dbReference type="SUPFAM" id="SSF51197">
    <property type="entry name" value="Clavaminate synthase-like"/>
    <property type="match status" value="1"/>
</dbReference>
<accession>A0A6J1NK86</accession>
<organism evidence="21 22">
    <name type="scientific">Bicyclus anynana</name>
    <name type="common">Squinting bush brown butterfly</name>
    <dbReference type="NCBI Taxonomy" id="110368"/>
    <lineage>
        <taxon>Eukaryota</taxon>
        <taxon>Metazoa</taxon>
        <taxon>Ecdysozoa</taxon>
        <taxon>Arthropoda</taxon>
        <taxon>Hexapoda</taxon>
        <taxon>Insecta</taxon>
        <taxon>Pterygota</taxon>
        <taxon>Neoptera</taxon>
        <taxon>Endopterygota</taxon>
        <taxon>Lepidoptera</taxon>
        <taxon>Glossata</taxon>
        <taxon>Ditrysia</taxon>
        <taxon>Papilionoidea</taxon>
        <taxon>Nymphalidae</taxon>
        <taxon>Satyrinae</taxon>
        <taxon>Satyrini</taxon>
        <taxon>Mycalesina</taxon>
        <taxon>Bicyclus</taxon>
    </lineage>
</organism>
<dbReference type="OrthoDB" id="9547406at2759"/>
<dbReference type="GO" id="GO:0046872">
    <property type="term" value="F:metal ion binding"/>
    <property type="evidence" value="ECO:0007669"/>
    <property type="project" value="UniProtKB-KW"/>
</dbReference>
<dbReference type="PROSITE" id="PS51183">
    <property type="entry name" value="JMJN"/>
    <property type="match status" value="1"/>
</dbReference>
<keyword evidence="14" id="KW-0804">Transcription</keyword>
<feature type="compositionally biased region" description="Basic and acidic residues" evidence="18">
    <location>
        <begin position="606"/>
        <end position="660"/>
    </location>
</feature>
<keyword evidence="11" id="KW-0408">Iron</keyword>
<evidence type="ECO:0000256" key="18">
    <source>
        <dbReference type="SAM" id="MobiDB-lite"/>
    </source>
</evidence>
<dbReference type="InterPro" id="IPR003349">
    <property type="entry name" value="JmjN"/>
</dbReference>
<dbReference type="AlphaFoldDB" id="A0A6J1NK86"/>
<evidence type="ECO:0000256" key="13">
    <source>
        <dbReference type="ARBA" id="ARBA00023054"/>
    </source>
</evidence>
<keyword evidence="21" id="KW-1185">Reference proteome</keyword>
<evidence type="ECO:0000256" key="10">
    <source>
        <dbReference type="ARBA" id="ARBA00023002"/>
    </source>
</evidence>
<feature type="region of interest" description="Disordered" evidence="18">
    <location>
        <begin position="464"/>
        <end position="681"/>
    </location>
</feature>
<feature type="compositionally biased region" description="Basic and acidic residues" evidence="18">
    <location>
        <begin position="478"/>
        <end position="487"/>
    </location>
</feature>
<comment type="function">
    <text evidence="17">Probable histone demethylase that specifically demethylates 'Lys-9' and 'Lys-36' residues of histone H3, thereby playing a central role in histone code. Demethylation of Lys residue generates formaldehyde and succinate.</text>
</comment>
<evidence type="ECO:0000313" key="21">
    <source>
        <dbReference type="Proteomes" id="UP001652582"/>
    </source>
</evidence>
<comment type="cofactor">
    <cofactor evidence="1">
        <name>Fe(2+)</name>
        <dbReference type="ChEBI" id="CHEBI:29033"/>
    </cofactor>
</comment>
<feature type="compositionally biased region" description="Basic residues" evidence="18">
    <location>
        <begin position="661"/>
        <end position="670"/>
    </location>
</feature>
<protein>
    <recommendedName>
        <fullName evidence="5">[histone H3]-trimethyl-L-lysine(9) demethylase</fullName>
        <ecNumber evidence="5">1.14.11.66</ecNumber>
    </recommendedName>
</protein>
<evidence type="ECO:0000256" key="14">
    <source>
        <dbReference type="ARBA" id="ARBA00023163"/>
    </source>
</evidence>
<dbReference type="GO" id="GO:0140681">
    <property type="term" value="F:histone H3K36me2/H3K36me3 demethylase activity"/>
    <property type="evidence" value="ECO:0007669"/>
    <property type="project" value="UniProtKB-ARBA"/>
</dbReference>
<reference evidence="22" key="1">
    <citation type="submission" date="2025-08" db="UniProtKB">
        <authorList>
            <consortium name="RefSeq"/>
        </authorList>
    </citation>
    <scope>IDENTIFICATION</scope>
</reference>
<dbReference type="GO" id="GO:0005634">
    <property type="term" value="C:nucleus"/>
    <property type="evidence" value="ECO:0007669"/>
    <property type="project" value="UniProtKB-SubCell"/>
</dbReference>
<feature type="region of interest" description="Disordered" evidence="18">
    <location>
        <begin position="761"/>
        <end position="791"/>
    </location>
</feature>
<dbReference type="PANTHER" id="PTHR10694">
    <property type="entry name" value="LYSINE-SPECIFIC DEMETHYLASE"/>
    <property type="match status" value="1"/>
</dbReference>
<sequence>MSTIGDDAGPSSSGLAIQTFRPTWDEFKDFNKYVQYMESKGAHKAGLAKVIPPPEWVPRKGGYDLDQLNITIPSPICQVVTGKQGLFQQINIQKKAMTVRQFAILANSAKYCTPRHTNYDDLERKYWKNVTYVAPIYGADVNGSITDPDVKEWNINHLGTILDFVNSDYGIEIDGVNTAYLYFGMWKTTFAWHTEDMDLYSINYLHFGEPKTWYAIPPEHGKRFERIAAGFFPTSAKTCHAFLRHKMTLISPQILKQYSVPCSKITQEAGEIMITFPFGYHAGFNHGFNCAESTNFAAPRWVEYGKRATQCTCSNDMVKISMDTFVKRFQPDRYELWLKGQDIGCHPEQPEKMVPAPHPSGQDILCNKNNTELPESFIEAEEEGLKKKKRHPLHLKRAMASKSISDGAIAVSILGHDVMDDDEMTMAEGDLDMMTSMKRPMMPLDPDDNQLAALEDIWLKGDEMDPSEATLPDIGYIDSDRDSDYVAHSKKQTKSKKKRKESIKKEPKESVKKEPKENVKKEPKEKSVKEEPASASERPQTKKVRRKMQSKGLSTAQLEDMAAVLSSWDSPPHTDEAVIVEQIPMPGEDPLNDSASPKPLPNAIGDKLDTSQEKKKQRRQPKEKPEGETPEKPKKERIKKEPVKRQPAIKMEKIEGEIKIKKPRKPRRPKSIPNFEYNSPLTPVMGKQIKLYRQTEDVKPSILSSQEVKTHTSPQHTSVPPKTYPGLLLDPSLRVPAVLPPIDKNPNAFQGEFHKFMTSSAKHIPEPIKPKAPRKSAPKKTAPPEPQLLQQDSIPAPIGQYTESIVLETPIDYRTYAQQNLDRLHESQPPQMNYQERMPWRPEFYPNHNQEVLHNMQPMYGHMNSNQYFRSPYQSPWYGYQKACLNVLTKQEASPCVEKEEVKVEVERFIDLARQMEAFFLQKRFLLSAMKPELLVKEDNNELKCELQRKEELLGRHYEKISQWQNLLADLQTPQPALQQAASPMQAACGVQQAVPQHQQPPKTEFNSPLTVQQMAAAAAAQQAAALQQQAMQQQQVPRPALPPAYPATVQRR</sequence>
<keyword evidence="15" id="KW-0539">Nucleus</keyword>
<evidence type="ECO:0000256" key="12">
    <source>
        <dbReference type="ARBA" id="ARBA00023015"/>
    </source>
</evidence>
<dbReference type="Gene3D" id="2.60.120.650">
    <property type="entry name" value="Cupin"/>
    <property type="match status" value="1"/>
</dbReference>
<dbReference type="PANTHER" id="PTHR10694:SF129">
    <property type="entry name" value="LYSINE-SPECIFIC DEMETHYLASE 4B-RELATED"/>
    <property type="match status" value="1"/>
</dbReference>
<feature type="compositionally biased region" description="Basic residues" evidence="18">
    <location>
        <begin position="488"/>
        <end position="502"/>
    </location>
</feature>
<evidence type="ECO:0000256" key="7">
    <source>
        <dbReference type="ARBA" id="ARBA00022833"/>
    </source>
</evidence>
<evidence type="ECO:0000256" key="8">
    <source>
        <dbReference type="ARBA" id="ARBA00022853"/>
    </source>
</evidence>